<evidence type="ECO:0000256" key="3">
    <source>
        <dbReference type="ARBA" id="ARBA00006006"/>
    </source>
</evidence>
<dbReference type="Gene3D" id="2.60.40.10">
    <property type="entry name" value="Immunoglobulins"/>
    <property type="match status" value="1"/>
</dbReference>
<evidence type="ECO:0000256" key="5">
    <source>
        <dbReference type="ARBA" id="ARBA00022670"/>
    </source>
</evidence>
<evidence type="ECO:0000256" key="7">
    <source>
        <dbReference type="ARBA" id="ARBA00022801"/>
    </source>
</evidence>
<evidence type="ECO:0000256" key="10">
    <source>
        <dbReference type="ARBA" id="ARBA00023145"/>
    </source>
</evidence>
<keyword evidence="12" id="KW-0732">Signal</keyword>
<reference evidence="14 15" key="1">
    <citation type="submission" date="2020-12" db="EMBL/GenBank/DDBJ databases">
        <title>FDA dAtabase for Regulatory Grade micrObial Sequences (FDA-ARGOS): Supporting development and validation of Infectious Disease Dx tests.</title>
        <authorList>
            <person name="Sproer C."/>
            <person name="Gronow S."/>
            <person name="Severitt S."/>
            <person name="Schroder I."/>
            <person name="Tallon L."/>
            <person name="Sadzewicz L."/>
            <person name="Zhao X."/>
            <person name="Boylan J."/>
            <person name="Ott S."/>
            <person name="Bowen H."/>
            <person name="Vavikolanu K."/>
            <person name="Mehta A."/>
            <person name="Aluvathingal J."/>
            <person name="Nadendla S."/>
            <person name="Lowell S."/>
            <person name="Myers T."/>
            <person name="Yan Y."/>
            <person name="Sichtig H."/>
        </authorList>
    </citation>
    <scope>NUCLEOTIDE SEQUENCE [LARGE SCALE GENOMIC DNA]</scope>
    <source>
        <strain evidence="14 15">FDAARGOS_909</strain>
    </source>
</reference>
<feature type="transmembrane region" description="Helical" evidence="11">
    <location>
        <begin position="1462"/>
        <end position="1480"/>
    </location>
</feature>
<dbReference type="InterPro" id="IPR008964">
    <property type="entry name" value="Invasin/intimin_cell_adhesion"/>
</dbReference>
<evidence type="ECO:0000256" key="12">
    <source>
        <dbReference type="SAM" id="SignalP"/>
    </source>
</evidence>
<dbReference type="Pfam" id="PF02225">
    <property type="entry name" value="PA"/>
    <property type="match status" value="1"/>
</dbReference>
<dbReference type="EMBL" id="CP065668">
    <property type="protein sequence ID" value="QPS11595.1"/>
    <property type="molecule type" value="Genomic_DNA"/>
</dbReference>
<evidence type="ECO:0000256" key="11">
    <source>
        <dbReference type="SAM" id="Phobius"/>
    </source>
</evidence>
<dbReference type="SUPFAM" id="SSF49373">
    <property type="entry name" value="Invasin/intimin cell-adhesion fragments"/>
    <property type="match status" value="1"/>
</dbReference>
<evidence type="ECO:0000259" key="13">
    <source>
        <dbReference type="Pfam" id="PF02225"/>
    </source>
</evidence>
<comment type="cofactor">
    <cofactor evidence="1">
        <name>Zn(2+)</name>
        <dbReference type="ChEBI" id="CHEBI:29105"/>
    </cofactor>
</comment>
<keyword evidence="5" id="KW-0645">Protease</keyword>
<dbReference type="InterPro" id="IPR046450">
    <property type="entry name" value="PA_dom_sf"/>
</dbReference>
<comment type="similarity">
    <text evidence="3">Belongs to the peptidase M36 family.</text>
</comment>
<dbReference type="InterPro" id="IPR050371">
    <property type="entry name" value="Fungal_virulence_M36"/>
</dbReference>
<keyword evidence="11" id="KW-0472">Membrane</keyword>
<dbReference type="SUPFAM" id="SSF55486">
    <property type="entry name" value="Metalloproteases ('zincins'), catalytic domain"/>
    <property type="match status" value="1"/>
</dbReference>
<dbReference type="InterPro" id="IPR013783">
    <property type="entry name" value="Ig-like_fold"/>
</dbReference>
<dbReference type="CDD" id="cd04818">
    <property type="entry name" value="PA_subtilisin_1"/>
    <property type="match status" value="1"/>
</dbReference>
<name>A0A7T2S9U3_DELAC</name>
<dbReference type="Gene3D" id="3.50.30.30">
    <property type="match status" value="1"/>
</dbReference>
<evidence type="ECO:0000256" key="1">
    <source>
        <dbReference type="ARBA" id="ARBA00001947"/>
    </source>
</evidence>
<dbReference type="InterPro" id="IPR027268">
    <property type="entry name" value="Peptidase_M4/M1_CTD_sf"/>
</dbReference>
<dbReference type="InterPro" id="IPR026442">
    <property type="entry name" value="IPTL_CTERM"/>
</dbReference>
<keyword evidence="11" id="KW-1133">Transmembrane helix</keyword>
<feature type="domain" description="PA" evidence="13">
    <location>
        <begin position="525"/>
        <end position="610"/>
    </location>
</feature>
<dbReference type="PANTHER" id="PTHR33478">
    <property type="entry name" value="EXTRACELLULAR METALLOPROTEINASE MEP"/>
    <property type="match status" value="1"/>
</dbReference>
<dbReference type="InterPro" id="IPR003137">
    <property type="entry name" value="PA_domain"/>
</dbReference>
<dbReference type="SUPFAM" id="SSF52025">
    <property type="entry name" value="PA domain"/>
    <property type="match status" value="1"/>
</dbReference>
<keyword evidence="6" id="KW-0479">Metal-binding</keyword>
<dbReference type="GO" id="GO:0006508">
    <property type="term" value="P:proteolysis"/>
    <property type="evidence" value="ECO:0007669"/>
    <property type="project" value="UniProtKB-KW"/>
</dbReference>
<dbReference type="InterPro" id="IPR053784">
    <property type="entry name" value="Choice_anch_U_dom"/>
</dbReference>
<accession>A0A7T2S9U3</accession>
<keyword evidence="8" id="KW-0862">Zinc</keyword>
<evidence type="ECO:0000256" key="9">
    <source>
        <dbReference type="ARBA" id="ARBA00023049"/>
    </source>
</evidence>
<keyword evidence="9" id="KW-0482">Metalloprotease</keyword>
<dbReference type="Gene3D" id="1.10.390.10">
    <property type="entry name" value="Neutral Protease Domain 2"/>
    <property type="match status" value="1"/>
</dbReference>
<gene>
    <name evidence="14" type="ORF">I6G66_28950</name>
</gene>
<evidence type="ECO:0000256" key="4">
    <source>
        <dbReference type="ARBA" id="ARBA00022525"/>
    </source>
</evidence>
<dbReference type="GO" id="GO:0005615">
    <property type="term" value="C:extracellular space"/>
    <property type="evidence" value="ECO:0007669"/>
    <property type="project" value="InterPro"/>
</dbReference>
<keyword evidence="4" id="KW-0964">Secreted</keyword>
<dbReference type="NCBIfam" id="NF041766">
    <property type="entry name" value="choice_anch_U"/>
    <property type="match status" value="1"/>
</dbReference>
<dbReference type="RefSeq" id="WP_197957512.1">
    <property type="nucleotide sequence ID" value="NZ_CP065668.1"/>
</dbReference>
<dbReference type="Proteomes" id="UP000594778">
    <property type="component" value="Chromosome"/>
</dbReference>
<proteinExistence type="inferred from homology"/>
<feature type="chain" id="PRO_5032475281" evidence="12">
    <location>
        <begin position="27"/>
        <end position="1486"/>
    </location>
</feature>
<dbReference type="Gene3D" id="2.60.120.260">
    <property type="entry name" value="Galactose-binding domain-like"/>
    <property type="match status" value="1"/>
</dbReference>
<evidence type="ECO:0000313" key="15">
    <source>
        <dbReference type="Proteomes" id="UP000594778"/>
    </source>
</evidence>
<dbReference type="Gene3D" id="3.10.170.10">
    <property type="match status" value="1"/>
</dbReference>
<keyword evidence="10" id="KW-0865">Zymogen</keyword>
<dbReference type="InterPro" id="IPR001842">
    <property type="entry name" value="Peptidase_M36"/>
</dbReference>
<evidence type="ECO:0000313" key="14">
    <source>
        <dbReference type="EMBL" id="QPS11595.1"/>
    </source>
</evidence>
<comment type="subcellular location">
    <subcellularLocation>
        <location evidence="2">Secreted</location>
    </subcellularLocation>
</comment>
<evidence type="ECO:0000256" key="8">
    <source>
        <dbReference type="ARBA" id="ARBA00022833"/>
    </source>
</evidence>
<evidence type="ECO:0000256" key="2">
    <source>
        <dbReference type="ARBA" id="ARBA00004613"/>
    </source>
</evidence>
<feature type="signal peptide" evidence="12">
    <location>
        <begin position="1"/>
        <end position="26"/>
    </location>
</feature>
<dbReference type="GO" id="GO:0008270">
    <property type="term" value="F:zinc ion binding"/>
    <property type="evidence" value="ECO:0007669"/>
    <property type="project" value="InterPro"/>
</dbReference>
<dbReference type="Pfam" id="PF02128">
    <property type="entry name" value="Peptidase_M36"/>
    <property type="match status" value="1"/>
</dbReference>
<evidence type="ECO:0000256" key="6">
    <source>
        <dbReference type="ARBA" id="ARBA00022723"/>
    </source>
</evidence>
<protein>
    <submittedName>
        <fullName evidence="14">XrtH-dependent M36 family metallopeptidase</fullName>
    </submittedName>
</protein>
<dbReference type="NCBIfam" id="TIGR04174">
    <property type="entry name" value="IPTL_CTERM"/>
    <property type="match status" value="1"/>
</dbReference>
<sequence>MHQAFRVFSLSALACATLFAFPQAQARELASIDALADAPLLVHAQSARATVLPERVQKLSREERLGLPTFVQLRTDRTGRSGEVRAQAAAVDAEGAARRELKAVADLYGLTSQEVDAAPLGHVQALRGGARLVSLGNQRDGIEVFRDQATVLLDGQARAAAIGGYLGSTALAAASGSAKLGAPEAVARALQDYGFGAEVASSLHEVAPPAESEVGPYKWLALPKGVKGADGAVLEGPVRVKPVWFRLPQGLSAAFYVELLVHEHGEEYGFAYVVAADDGRLLLRNNQSAHAHDYRVWADPVSGVPHPGPQGRNGSPHPTGLADGYALPLVQPSLVSGGGGVNPWLASGATLTDGNNVQAFANLVLPDGLGPVDANECAGGPVAADFRACVTAPGVFDHYYDVTRGALADKTQAAASVVQLFYVTNWLHDWFYSAGFNEAAGNAQNDNFGRGGLGGDALLAQALDFSGTNNANMLTRADGAPSRMRMYRFNNRGVSASVLPPSSLAGGVSVAGAAFGPGQFEVASDLVSAQPAIACSALTNAAEVAGKIALVERGSCSFDAKVAQAQNAGAVGVAVINNVAGVPSQMGANDSSLNITIPSVHVAQSDGNAWRARLTAGEAVPLRLTGIAAERSSALDGSIIAHEWGHFISNRLIGNANGLGSNHASGLGEGWGDFHALLMMVADQDRNQAGNHQFQGAYSVAAYSLGAVEGPADADIRNTALYGMRRYPYSTDMARNPLTFRHIQNGISLPPSPAPAFVSGNAEVHNMGEVWASMLWECYVALLNVHPFQEAQDRMKRYLVSGYKLTPVNPLLTEARDALLAAALAEDPADHQRFAQAFAKRGAGTWARSMADRYSETNVGVVESFSLSGALELDAMALSMADASSQRCDADAILDNGETGVLRLTLRNRGALPVTGAQLQLSSSMPGLSFPDGAAVAVPGIGAGQSLVVTASLKLDGLLVPANARITAMLSHAEQENGPVQQQLDLPLNIDVLPGRLASDDGQAVPSVMQMGSSLPVFADNWRVRADGASNRLYGGGSPEAAGSHWLMTPPLQVATTGNFTVSFNHRYRFEQDGQNNYDGGQLMLSADDGATWARIMTLGYSDLLYVGSGNPAEGQPAYVGQSPHWPVAESEHVNLGPLYAGRTVRLAWVIQTDMGGGEEGWEVDDIVISGISNTPFPETVADAQTCAAPGVLSTAAGTPQSAPVGAAFGQSLRVRLLGAGGAALAGRPVSFTAPGAGASASFAGGRVQTQVSTDANGYAETVVTANGLMGDYAVTATAAGGSASFTLRNTVAPVGTGGLAGGGGLLSVSGPSPSGAGTVTATVQSAAQALPAHAYFSQAGFNTTIDAGVPPLAGRSFPFGLVSFVLENVGAGNSVRMRLDYPSAVPAGATYWKYGRSTPAGVLHWYQIPIVATGSSWVEIDLIDGGQGDSDGLKDGRITDPGGLAILAAPVAPGGAAPIPLLSPWSLGLLVLCMAWLGGRRGRRG</sequence>
<dbReference type="PANTHER" id="PTHR33478:SF1">
    <property type="entry name" value="EXTRACELLULAR METALLOPROTEINASE MEP"/>
    <property type="match status" value="1"/>
</dbReference>
<keyword evidence="7" id="KW-0378">Hydrolase</keyword>
<organism evidence="14 15">
    <name type="scientific">Delftia acidovorans</name>
    <name type="common">Pseudomonas acidovorans</name>
    <name type="synonym">Comamonas acidovorans</name>
    <dbReference type="NCBI Taxonomy" id="80866"/>
    <lineage>
        <taxon>Bacteria</taxon>
        <taxon>Pseudomonadati</taxon>
        <taxon>Pseudomonadota</taxon>
        <taxon>Betaproteobacteria</taxon>
        <taxon>Burkholderiales</taxon>
        <taxon>Comamonadaceae</taxon>
        <taxon>Delftia</taxon>
    </lineage>
</organism>
<keyword evidence="11" id="KW-0812">Transmembrane</keyword>
<dbReference type="GO" id="GO:0004222">
    <property type="term" value="F:metalloendopeptidase activity"/>
    <property type="evidence" value="ECO:0007669"/>
    <property type="project" value="InterPro"/>
</dbReference>